<proteinExistence type="predicted"/>
<keyword evidence="1" id="KW-0472">Membrane</keyword>
<keyword evidence="3" id="KW-1185">Reference proteome</keyword>
<organism evidence="2 3">
    <name type="scientific">Woeseia oceani</name>
    <dbReference type="NCBI Taxonomy" id="1548547"/>
    <lineage>
        <taxon>Bacteria</taxon>
        <taxon>Pseudomonadati</taxon>
        <taxon>Pseudomonadota</taxon>
        <taxon>Gammaproteobacteria</taxon>
        <taxon>Woeseiales</taxon>
        <taxon>Woeseiaceae</taxon>
        <taxon>Woeseia</taxon>
    </lineage>
</organism>
<dbReference type="Pfam" id="PF04298">
    <property type="entry name" value="Zn_peptidase_2"/>
    <property type="match status" value="1"/>
</dbReference>
<evidence type="ECO:0000313" key="2">
    <source>
        <dbReference type="EMBL" id="ANO51240.1"/>
    </source>
</evidence>
<feature type="transmembrane region" description="Helical" evidence="1">
    <location>
        <begin position="199"/>
        <end position="219"/>
    </location>
</feature>
<keyword evidence="1" id="KW-0812">Transmembrane</keyword>
<feature type="transmembrane region" description="Helical" evidence="1">
    <location>
        <begin position="145"/>
        <end position="165"/>
    </location>
</feature>
<dbReference type="InterPro" id="IPR007395">
    <property type="entry name" value="Zn_peptidase_2"/>
</dbReference>
<accession>A0A193LFD1</accession>
<evidence type="ECO:0000313" key="3">
    <source>
        <dbReference type="Proteomes" id="UP000092695"/>
    </source>
</evidence>
<dbReference type="PANTHER" id="PTHR36434">
    <property type="entry name" value="MEMBRANE PROTEASE YUGP-RELATED"/>
    <property type="match status" value="1"/>
</dbReference>
<dbReference type="RefSeq" id="WP_068615396.1">
    <property type="nucleotide sequence ID" value="NZ_CP016268.1"/>
</dbReference>
<dbReference type="AlphaFoldDB" id="A0A193LFD1"/>
<sequence length="227" mass="24837">MIFLILALLLLALVFGPGIWVKRVLSRYSTPANRYSGSGAQLARHLLDLSGLQAVAVERTKDGDHYDPAAKAVRLTDDKFDGRSLTAITVAAHEVGHAIQDAEGYRPLRWRGRLVRIMQPVERVGALVLMVSPFLGALTRAPTLGILLFLGGLMTLATSILVHLVTLPTEFDASFGRALPLLQRESILKSVDQPHARRLLTAAALTYVAASLMSLLNMARWLAILRR</sequence>
<keyword evidence="1" id="KW-1133">Transmembrane helix</keyword>
<protein>
    <submittedName>
        <fullName evidence="2">Peptidase</fullName>
    </submittedName>
</protein>
<name>A0A193LFD1_9GAMM</name>
<evidence type="ECO:0000256" key="1">
    <source>
        <dbReference type="SAM" id="Phobius"/>
    </source>
</evidence>
<dbReference type="KEGG" id="woc:BA177_08525"/>
<reference evidence="2 3" key="1">
    <citation type="submission" date="2016-06" db="EMBL/GenBank/DDBJ databases">
        <title>Complete genome sequence of a deep-branching marine Gamma Proteobacterium Woeseia oceani type strain XK5.</title>
        <authorList>
            <person name="Mu D."/>
            <person name="Du Z."/>
        </authorList>
    </citation>
    <scope>NUCLEOTIDE SEQUENCE [LARGE SCALE GENOMIC DNA]</scope>
    <source>
        <strain evidence="2 3">XK5</strain>
    </source>
</reference>
<dbReference type="Proteomes" id="UP000092695">
    <property type="component" value="Chromosome"/>
</dbReference>
<dbReference type="EMBL" id="CP016268">
    <property type="protein sequence ID" value="ANO51240.1"/>
    <property type="molecule type" value="Genomic_DNA"/>
</dbReference>
<dbReference type="OrthoDB" id="9805386at2"/>
<gene>
    <name evidence="2" type="ORF">BA177_08525</name>
</gene>
<dbReference type="PANTHER" id="PTHR36434:SF1">
    <property type="entry name" value="MEMBRANE PROTEASE YUGP-RELATED"/>
    <property type="match status" value="1"/>
</dbReference>